<dbReference type="EMBL" id="JACJJG010000011">
    <property type="protein sequence ID" value="MBM6673045.1"/>
    <property type="molecule type" value="Genomic_DNA"/>
</dbReference>
<keyword evidence="2 7" id="KW-0813">Transport</keyword>
<accession>A0A939B6Y8</accession>
<dbReference type="NCBIfam" id="TIGR04057">
    <property type="entry name" value="SusC_RagA_signa"/>
    <property type="match status" value="1"/>
</dbReference>
<name>A0A939B6Y8_9BACT</name>
<keyword evidence="6 7" id="KW-0998">Cell outer membrane</keyword>
<dbReference type="SUPFAM" id="SSF49464">
    <property type="entry name" value="Carboxypeptidase regulatory domain-like"/>
    <property type="match status" value="1"/>
</dbReference>
<comment type="subcellular location">
    <subcellularLocation>
        <location evidence="1 7">Cell outer membrane</location>
        <topology evidence="1 7">Multi-pass membrane protein</topology>
    </subcellularLocation>
</comment>
<keyword evidence="8" id="KW-0732">Signal</keyword>
<dbReference type="InterPro" id="IPR037066">
    <property type="entry name" value="Plug_dom_sf"/>
</dbReference>
<keyword evidence="3 7" id="KW-1134">Transmembrane beta strand</keyword>
<keyword evidence="4 7" id="KW-0812">Transmembrane</keyword>
<evidence type="ECO:0000256" key="4">
    <source>
        <dbReference type="ARBA" id="ARBA00022692"/>
    </source>
</evidence>
<dbReference type="Pfam" id="PF07715">
    <property type="entry name" value="Plug"/>
    <property type="match status" value="1"/>
</dbReference>
<keyword evidence="11" id="KW-1185">Reference proteome</keyword>
<evidence type="ECO:0000313" key="10">
    <source>
        <dbReference type="EMBL" id="MBM6673045.1"/>
    </source>
</evidence>
<evidence type="ECO:0000313" key="11">
    <source>
        <dbReference type="Proteomes" id="UP000706891"/>
    </source>
</evidence>
<evidence type="ECO:0000256" key="3">
    <source>
        <dbReference type="ARBA" id="ARBA00022452"/>
    </source>
</evidence>
<dbReference type="InterPro" id="IPR012910">
    <property type="entry name" value="Plug_dom"/>
</dbReference>
<gene>
    <name evidence="10" type="ORF">H6A34_04040</name>
</gene>
<dbReference type="GO" id="GO:0009279">
    <property type="term" value="C:cell outer membrane"/>
    <property type="evidence" value="ECO:0007669"/>
    <property type="project" value="UniProtKB-SubCell"/>
</dbReference>
<evidence type="ECO:0000256" key="5">
    <source>
        <dbReference type="ARBA" id="ARBA00023136"/>
    </source>
</evidence>
<evidence type="ECO:0000256" key="8">
    <source>
        <dbReference type="SAM" id="SignalP"/>
    </source>
</evidence>
<dbReference type="PROSITE" id="PS52016">
    <property type="entry name" value="TONB_DEPENDENT_REC_3"/>
    <property type="match status" value="1"/>
</dbReference>
<dbReference type="InterPro" id="IPR036942">
    <property type="entry name" value="Beta-barrel_TonB_sf"/>
</dbReference>
<evidence type="ECO:0000259" key="9">
    <source>
        <dbReference type="Pfam" id="PF07715"/>
    </source>
</evidence>
<dbReference type="Gene3D" id="2.170.130.10">
    <property type="entry name" value="TonB-dependent receptor, plug domain"/>
    <property type="match status" value="1"/>
</dbReference>
<evidence type="ECO:0000256" key="1">
    <source>
        <dbReference type="ARBA" id="ARBA00004571"/>
    </source>
</evidence>
<evidence type="ECO:0000256" key="7">
    <source>
        <dbReference type="PROSITE-ProRule" id="PRU01360"/>
    </source>
</evidence>
<reference evidence="10" key="1">
    <citation type="submission" date="2020-08" db="EMBL/GenBank/DDBJ databases">
        <authorList>
            <person name="Cejkova D."/>
            <person name="Kubasova T."/>
            <person name="Jahodarova E."/>
            <person name="Rychlik I."/>
        </authorList>
    </citation>
    <scope>NUCLEOTIDE SEQUENCE</scope>
    <source>
        <strain evidence="10">An824</strain>
    </source>
</reference>
<proteinExistence type="inferred from homology"/>
<comment type="similarity">
    <text evidence="7">Belongs to the TonB-dependent receptor family.</text>
</comment>
<dbReference type="InterPro" id="IPR008969">
    <property type="entry name" value="CarboxyPept-like_regulatory"/>
</dbReference>
<keyword evidence="5 7" id="KW-0472">Membrane</keyword>
<dbReference type="SUPFAM" id="SSF56935">
    <property type="entry name" value="Porins"/>
    <property type="match status" value="1"/>
</dbReference>
<reference evidence="10" key="2">
    <citation type="journal article" date="2021" name="Sci. Rep.">
        <title>The distribution of antibiotic resistance genes in chicken gut microbiota commensals.</title>
        <authorList>
            <person name="Juricova H."/>
            <person name="Matiasovicova J."/>
            <person name="Kubasova T."/>
            <person name="Cejkova D."/>
            <person name="Rychlik I."/>
        </authorList>
    </citation>
    <scope>NUCLEOTIDE SEQUENCE</scope>
    <source>
        <strain evidence="10">An824</strain>
    </source>
</reference>
<dbReference type="InterPro" id="IPR039426">
    <property type="entry name" value="TonB-dep_rcpt-like"/>
</dbReference>
<dbReference type="NCBIfam" id="TIGR04056">
    <property type="entry name" value="OMP_RagA_SusC"/>
    <property type="match status" value="1"/>
</dbReference>
<dbReference type="Pfam" id="PF13715">
    <property type="entry name" value="CarbopepD_reg_2"/>
    <property type="match status" value="1"/>
</dbReference>
<dbReference type="InterPro" id="IPR023996">
    <property type="entry name" value="TonB-dep_OMP_SusC/RagA"/>
</dbReference>
<dbReference type="Gene3D" id="2.60.40.1120">
    <property type="entry name" value="Carboxypeptidase-like, regulatory domain"/>
    <property type="match status" value="1"/>
</dbReference>
<feature type="chain" id="PRO_5037720369" evidence="8">
    <location>
        <begin position="24"/>
        <end position="1076"/>
    </location>
</feature>
<sequence>MGTCKKAILIAALFLCFNFSTYAQKITLNVNNVSVRQAMGELRKATGYTFVFSSADVDTRKKVSVSANGKDINYVIKQILKGQEDVEYRIEGKEIILTKATGHQGTHGGGNKANAQKSVSGIVTDENGDPMIGVTVKEDGTDNVAVTDLSGKFTLNNLSATASSVTLSYIGYIQQSVKIRPGTMSIEMLPDNQSLDEIVVVGYGVQKKRDLTGSVSSLKQKDIVAIPTTNVLESMQGKIAGLDLSVTSGQAGASPTFTVRGERSLTASNAPLILVDGIDYGSDVDINPSDIESIEVLKDASSTAIYGTRGANGIIMITTKKGKSGKSRISFNAFLSSTMITDYPDMMNAEQYARYKREAYRDRETGEYADDASVFAPEELEYLEKGYDADYPDMLMHNGFNQSYELSVSGGNDKTRHFFSLGYRSENGLFKDDGYKRYNGRLALDHNLFKNVQIGANVIYSYVDKDNRYSPLNQARKIIPISKPYDDDGNIVSYPSPGYNTQMNPLLDDQPGMRTDNTISERFFGSFYMNWNITKELLFRTTFAWSSVNQRRGFFAAKGSLQGGDIDSQSYKEHYATRELTWENVLTWTKDFGGIHNLQLMAGTSTIMNSEEYTYAGGKDQPYDDNIFHNLGSNEKEISIDSYLNEENLASFFGRVNYKLMERYLFTASIRADGSSVFADGKKWGYFPSVALGWRINEEPFLKNIKAISNLKLRLSWGESGQCAIDPYQTMGLLGESTYSFNNGVAYGYYPKTMSNKDLTWETTSQYNIGLDFGFLNNRISGSIDVYKAETRNVLMSRNIPSINGFTSVMENIGKTSSTGVDFSLSTVNILTKDFSWTSDFTLSHNKEKIKELASGQTKDEANAWFVGEAFKVFYDYKKIGIWQIGEEAEAAKNGQVPGDIKVADVNKDGVITPDDRIIYSQRPDVTLGFNNSFKYKDFDFTIFLYARLGQWIAYDYNTTYRVNASENGANIDYWTPENPTNAFPRPDKSKSYNQVMYYTTLAYEKGSFLKIRDITLGYTLPKSLLKRIKLSKLRLYCTAKNFFTFSGIDHYDPEAGGSIDFPMTKQLVFGINLEF</sequence>
<dbReference type="AlphaFoldDB" id="A0A939B6Y8"/>
<dbReference type="Proteomes" id="UP000706891">
    <property type="component" value="Unassembled WGS sequence"/>
</dbReference>
<dbReference type="Gene3D" id="2.40.170.20">
    <property type="entry name" value="TonB-dependent receptor, beta-barrel domain"/>
    <property type="match status" value="1"/>
</dbReference>
<keyword evidence="10" id="KW-0675">Receptor</keyword>
<feature type="domain" description="TonB-dependent receptor plug" evidence="9">
    <location>
        <begin position="207"/>
        <end position="314"/>
    </location>
</feature>
<evidence type="ECO:0000256" key="6">
    <source>
        <dbReference type="ARBA" id="ARBA00023237"/>
    </source>
</evidence>
<protein>
    <submittedName>
        <fullName evidence="10">TonB-dependent receptor</fullName>
    </submittedName>
</protein>
<dbReference type="InterPro" id="IPR023997">
    <property type="entry name" value="TonB-dep_OMP_SusC/RagA_CS"/>
</dbReference>
<organism evidence="10 11">
    <name type="scientific">Marseilla massiliensis</name>
    <dbReference type="NCBI Taxonomy" id="1841864"/>
    <lineage>
        <taxon>Bacteria</taxon>
        <taxon>Pseudomonadati</taxon>
        <taxon>Bacteroidota</taxon>
        <taxon>Bacteroidia</taxon>
        <taxon>Bacteroidales</taxon>
        <taxon>Prevotellaceae</taxon>
        <taxon>Marseilla</taxon>
    </lineage>
</organism>
<feature type="signal peptide" evidence="8">
    <location>
        <begin position="1"/>
        <end position="23"/>
    </location>
</feature>
<comment type="caution">
    <text evidence="10">The sequence shown here is derived from an EMBL/GenBank/DDBJ whole genome shotgun (WGS) entry which is preliminary data.</text>
</comment>
<evidence type="ECO:0000256" key="2">
    <source>
        <dbReference type="ARBA" id="ARBA00022448"/>
    </source>
</evidence>